<keyword evidence="8" id="KW-1185">Reference proteome</keyword>
<dbReference type="SUPFAM" id="SSF57850">
    <property type="entry name" value="RING/U-box"/>
    <property type="match status" value="1"/>
</dbReference>
<dbReference type="GO" id="GO:0008270">
    <property type="term" value="F:zinc ion binding"/>
    <property type="evidence" value="ECO:0007669"/>
    <property type="project" value="UniProtKB-KW"/>
</dbReference>
<dbReference type="Proteomes" id="UP000009168">
    <property type="component" value="Unassembled WGS sequence"/>
</dbReference>
<dbReference type="PROSITE" id="PS01359">
    <property type="entry name" value="ZF_PHD_1"/>
    <property type="match status" value="1"/>
</dbReference>
<name>W7X7C8_TETTS</name>
<dbReference type="OrthoDB" id="9984778at2759"/>
<dbReference type="EMBL" id="GG662621">
    <property type="protein sequence ID" value="EWS73272.1"/>
    <property type="molecule type" value="Genomic_DNA"/>
</dbReference>
<evidence type="ECO:0000256" key="4">
    <source>
        <dbReference type="PROSITE-ProRule" id="PRU00175"/>
    </source>
</evidence>
<evidence type="ECO:0000259" key="6">
    <source>
        <dbReference type="PROSITE" id="PS50089"/>
    </source>
</evidence>
<dbReference type="GeneID" id="24437849"/>
<feature type="region of interest" description="Disordered" evidence="5">
    <location>
        <begin position="1"/>
        <end position="65"/>
    </location>
</feature>
<feature type="compositionally biased region" description="Low complexity" evidence="5">
    <location>
        <begin position="1"/>
        <end position="13"/>
    </location>
</feature>
<reference evidence="8" key="1">
    <citation type="journal article" date="2006" name="PLoS Biol.">
        <title>Macronuclear genome sequence of the ciliate Tetrahymena thermophila, a model eukaryote.</title>
        <authorList>
            <person name="Eisen J.A."/>
            <person name="Coyne R.S."/>
            <person name="Wu M."/>
            <person name="Wu D."/>
            <person name="Thiagarajan M."/>
            <person name="Wortman J.R."/>
            <person name="Badger J.H."/>
            <person name="Ren Q."/>
            <person name="Amedeo P."/>
            <person name="Jones K.M."/>
            <person name="Tallon L.J."/>
            <person name="Delcher A.L."/>
            <person name="Salzberg S.L."/>
            <person name="Silva J.C."/>
            <person name="Haas B.J."/>
            <person name="Majoros W.H."/>
            <person name="Farzad M."/>
            <person name="Carlton J.M."/>
            <person name="Smith R.K. Jr."/>
            <person name="Garg J."/>
            <person name="Pearlman R.E."/>
            <person name="Karrer K.M."/>
            <person name="Sun L."/>
            <person name="Manning G."/>
            <person name="Elde N.C."/>
            <person name="Turkewitz A.P."/>
            <person name="Asai D.J."/>
            <person name="Wilkes D.E."/>
            <person name="Wang Y."/>
            <person name="Cai H."/>
            <person name="Collins K."/>
            <person name="Stewart B.A."/>
            <person name="Lee S.R."/>
            <person name="Wilamowska K."/>
            <person name="Weinberg Z."/>
            <person name="Ruzzo W.L."/>
            <person name="Wloga D."/>
            <person name="Gaertig J."/>
            <person name="Frankel J."/>
            <person name="Tsao C.-C."/>
            <person name="Gorovsky M.A."/>
            <person name="Keeling P.J."/>
            <person name="Waller R.F."/>
            <person name="Patron N.J."/>
            <person name="Cherry J.M."/>
            <person name="Stover N.A."/>
            <person name="Krieger C.J."/>
            <person name="del Toro C."/>
            <person name="Ryder H.F."/>
            <person name="Williamson S.C."/>
            <person name="Barbeau R.A."/>
            <person name="Hamilton E.P."/>
            <person name="Orias E."/>
        </authorList>
    </citation>
    <scope>NUCLEOTIDE SEQUENCE [LARGE SCALE GENOMIC DNA]</scope>
    <source>
        <strain evidence="8">SB210</strain>
    </source>
</reference>
<dbReference type="PROSITE" id="PS50089">
    <property type="entry name" value="ZF_RING_2"/>
    <property type="match status" value="1"/>
</dbReference>
<keyword evidence="3" id="KW-0862">Zinc</keyword>
<evidence type="ECO:0000313" key="7">
    <source>
        <dbReference type="EMBL" id="EWS73272.1"/>
    </source>
</evidence>
<evidence type="ECO:0000256" key="2">
    <source>
        <dbReference type="ARBA" id="ARBA00022771"/>
    </source>
</evidence>
<evidence type="ECO:0000256" key="5">
    <source>
        <dbReference type="SAM" id="MobiDB-lite"/>
    </source>
</evidence>
<accession>W7X7C8</accession>
<organism evidence="7 8">
    <name type="scientific">Tetrahymena thermophila (strain SB210)</name>
    <dbReference type="NCBI Taxonomy" id="312017"/>
    <lineage>
        <taxon>Eukaryota</taxon>
        <taxon>Sar</taxon>
        <taxon>Alveolata</taxon>
        <taxon>Ciliophora</taxon>
        <taxon>Intramacronucleata</taxon>
        <taxon>Oligohymenophorea</taxon>
        <taxon>Hymenostomatida</taxon>
        <taxon>Tetrahymenina</taxon>
        <taxon>Tetrahymenidae</taxon>
        <taxon>Tetrahymena</taxon>
    </lineage>
</organism>
<proteinExistence type="predicted"/>
<protein>
    <submittedName>
        <fullName evidence="7">RING finger protein</fullName>
    </submittedName>
</protein>
<evidence type="ECO:0000256" key="3">
    <source>
        <dbReference type="ARBA" id="ARBA00022833"/>
    </source>
</evidence>
<dbReference type="InParanoid" id="W7X7C8"/>
<keyword evidence="1" id="KW-0479">Metal-binding</keyword>
<dbReference type="Pfam" id="PF13639">
    <property type="entry name" value="zf-RING_2"/>
    <property type="match status" value="1"/>
</dbReference>
<dbReference type="RefSeq" id="XP_012654181.1">
    <property type="nucleotide sequence ID" value="XM_012798727.1"/>
</dbReference>
<gene>
    <name evidence="7" type="ORF">TTHERM_000218479</name>
</gene>
<feature type="compositionally biased region" description="Polar residues" evidence="5">
    <location>
        <begin position="47"/>
        <end position="65"/>
    </location>
</feature>
<dbReference type="InterPro" id="IPR019786">
    <property type="entry name" value="Zinc_finger_PHD-type_CS"/>
</dbReference>
<dbReference type="Gene3D" id="3.30.40.10">
    <property type="entry name" value="Zinc/RING finger domain, C3HC4 (zinc finger)"/>
    <property type="match status" value="1"/>
</dbReference>
<feature type="compositionally biased region" description="Basic residues" evidence="5">
    <location>
        <begin position="30"/>
        <end position="46"/>
    </location>
</feature>
<feature type="domain" description="RING-type" evidence="6">
    <location>
        <begin position="104"/>
        <end position="148"/>
    </location>
</feature>
<sequence>MVKTRNQQNQQLLATNTHEVQPQRENKTIQKQKKRSQANRASKKTQRNQTIQQSNSCQEDCLSSNENSGCFIVETKKYPVTGMKSNKKENSQKHTSTNTEEIECPICLVEIKNKLSIFKCQTCSKEFHSHCISDWFSKKDLFNCPICNCSPFK</sequence>
<evidence type="ECO:0000313" key="8">
    <source>
        <dbReference type="Proteomes" id="UP000009168"/>
    </source>
</evidence>
<dbReference type="InterPro" id="IPR001841">
    <property type="entry name" value="Znf_RING"/>
</dbReference>
<dbReference type="AlphaFoldDB" id="W7X7C8"/>
<keyword evidence="2 4" id="KW-0863">Zinc-finger</keyword>
<evidence type="ECO:0000256" key="1">
    <source>
        <dbReference type="ARBA" id="ARBA00022723"/>
    </source>
</evidence>
<dbReference type="KEGG" id="tet:TTHERM_000218479"/>
<dbReference type="InterPro" id="IPR013083">
    <property type="entry name" value="Znf_RING/FYVE/PHD"/>
</dbReference>